<keyword evidence="4" id="KW-0812">Transmembrane</keyword>
<feature type="transmembrane region" description="Helical" evidence="4">
    <location>
        <begin position="31"/>
        <end position="50"/>
    </location>
</feature>
<feature type="transmembrane region" description="Helical" evidence="4">
    <location>
        <begin position="6"/>
        <end position="24"/>
    </location>
</feature>
<dbReference type="Pfam" id="PF13426">
    <property type="entry name" value="PAS_9"/>
    <property type="match status" value="1"/>
</dbReference>
<keyword evidence="4" id="KW-0472">Membrane</keyword>
<evidence type="ECO:0000313" key="8">
    <source>
        <dbReference type="Proteomes" id="UP000199126"/>
    </source>
</evidence>
<dbReference type="PROSITE" id="PS50112">
    <property type="entry name" value="PAS"/>
    <property type="match status" value="1"/>
</dbReference>
<accession>A0A1H8URK9</accession>
<feature type="domain" description="PAS" evidence="5">
    <location>
        <begin position="96"/>
        <end position="142"/>
    </location>
</feature>
<evidence type="ECO:0000256" key="3">
    <source>
        <dbReference type="SAM" id="Coils"/>
    </source>
</evidence>
<dbReference type="PANTHER" id="PTHR34236:SF1">
    <property type="entry name" value="DIMETHYL SULFOXIDE REDUCTASE TRANSCRIPTIONAL ACTIVATOR"/>
    <property type="match status" value="1"/>
</dbReference>
<dbReference type="Gene3D" id="3.30.450.40">
    <property type="match status" value="1"/>
</dbReference>
<keyword evidence="4" id="KW-1133">Transmembrane helix</keyword>
<keyword evidence="8" id="KW-1185">Reference proteome</keyword>
<evidence type="ECO:0000313" key="7">
    <source>
        <dbReference type="EMBL" id="SEP05653.1"/>
    </source>
</evidence>
<evidence type="ECO:0000256" key="1">
    <source>
        <dbReference type="ARBA" id="ARBA00023015"/>
    </source>
</evidence>
<dbReference type="OrthoDB" id="234125at2157"/>
<dbReference type="SMART" id="SM00086">
    <property type="entry name" value="PAC"/>
    <property type="match status" value="1"/>
</dbReference>
<dbReference type="Proteomes" id="UP000199126">
    <property type="component" value="Unassembled WGS sequence"/>
</dbReference>
<organism evidence="7 8">
    <name type="scientific">Halogranum amylolyticum</name>
    <dbReference type="NCBI Taxonomy" id="660520"/>
    <lineage>
        <taxon>Archaea</taxon>
        <taxon>Methanobacteriati</taxon>
        <taxon>Methanobacteriota</taxon>
        <taxon>Stenosarchaea group</taxon>
        <taxon>Halobacteria</taxon>
        <taxon>Halobacteriales</taxon>
        <taxon>Haloferacaceae</taxon>
    </lineage>
</organism>
<name>A0A1H8URK9_9EURY</name>
<dbReference type="SUPFAM" id="SSF55785">
    <property type="entry name" value="PYP-like sensor domain (PAS domain)"/>
    <property type="match status" value="1"/>
</dbReference>
<keyword evidence="2" id="KW-0804">Transcription</keyword>
<dbReference type="AlphaFoldDB" id="A0A1H8URK9"/>
<dbReference type="EMBL" id="FODV01000012">
    <property type="protein sequence ID" value="SEP05653.1"/>
    <property type="molecule type" value="Genomic_DNA"/>
</dbReference>
<dbReference type="InterPro" id="IPR035965">
    <property type="entry name" value="PAS-like_dom_sf"/>
</dbReference>
<dbReference type="InterPro" id="IPR001610">
    <property type="entry name" value="PAC"/>
</dbReference>
<keyword evidence="3" id="KW-0175">Coiled coil</keyword>
<sequence length="624" mass="68780">MNGVLLTSIVLRLVGVGYSLVLLRRSGDRRFGFLTVLLTFMTVRQLLTAASTATTGLEEVPGLVVSGLAFLTIHYLDRYVDEERRLTRKLQSANDELCTFKKAVEHAGHAIFFTDPDGTITYANPSIEAVTGYSPEEVVGENPRLWKSGEHQTAYYEEMWETISRGDVWDGEIVNQDASGEQHWVDMTIAPVTNDGEIEQFVAVDSDVTERKRQQRRIERQNERLVRLNRMNQLLRDVNRRLVTATNRDDVERTVVDRLVNDAQVVAAGIVDRTASGRLRTRYVAGETDVVDGLLDDAADELAVVTAAVDHGQTSVSTSLSSLDGVETTADTVGVVPLTFRNSRYGALVVATRTPEFFETISSEVRAELGDTIGSAINAADRRRELVDDRITELTFAVNDTSAPLFALARESERDVELVRTTAGRESKRVLFVRIHDVDGETAHEAVAAVADLDDPTVVSETESECVIRVVATGTETLADTLATHGATIGELTVAAATLDGELVVDVPTGVDVRPIVETLRTRFEVCDLVGRRERERTVDTAVGFREELEAVLTDRQLEAIRIAHLAGYFEWPREHSGEEVASMMDVCQSTYMQHLRAAERKLAAQLFDSDTMGRRLAPGSAVG</sequence>
<gene>
    <name evidence="7" type="ORF">SAMN04487948_11253</name>
</gene>
<proteinExistence type="predicted"/>
<dbReference type="InterPro" id="IPR000014">
    <property type="entry name" value="PAS"/>
</dbReference>
<dbReference type="Pfam" id="PF04967">
    <property type="entry name" value="HTH_10"/>
    <property type="match status" value="1"/>
</dbReference>
<evidence type="ECO:0000256" key="4">
    <source>
        <dbReference type="SAM" id="Phobius"/>
    </source>
</evidence>
<evidence type="ECO:0000256" key="2">
    <source>
        <dbReference type="ARBA" id="ARBA00023163"/>
    </source>
</evidence>
<feature type="domain" description="PAC" evidence="6">
    <location>
        <begin position="167"/>
        <end position="220"/>
    </location>
</feature>
<evidence type="ECO:0000259" key="6">
    <source>
        <dbReference type="PROSITE" id="PS50113"/>
    </source>
</evidence>
<dbReference type="SUPFAM" id="SSF55781">
    <property type="entry name" value="GAF domain-like"/>
    <property type="match status" value="1"/>
</dbReference>
<dbReference type="Gene3D" id="3.30.450.20">
    <property type="entry name" value="PAS domain"/>
    <property type="match status" value="1"/>
</dbReference>
<dbReference type="RefSeq" id="WP_089826429.1">
    <property type="nucleotide sequence ID" value="NZ_FODV01000012.1"/>
</dbReference>
<dbReference type="PROSITE" id="PS50113">
    <property type="entry name" value="PAC"/>
    <property type="match status" value="1"/>
</dbReference>
<dbReference type="InterPro" id="IPR031803">
    <property type="entry name" value="BAT_GAF/HTH-assoc"/>
</dbReference>
<evidence type="ECO:0000259" key="5">
    <source>
        <dbReference type="PROSITE" id="PS50112"/>
    </source>
</evidence>
<dbReference type="InterPro" id="IPR000700">
    <property type="entry name" value="PAS-assoc_C"/>
</dbReference>
<dbReference type="NCBIfam" id="TIGR00229">
    <property type="entry name" value="sensory_box"/>
    <property type="match status" value="1"/>
</dbReference>
<dbReference type="SMART" id="SM00091">
    <property type="entry name" value="PAS"/>
    <property type="match status" value="1"/>
</dbReference>
<dbReference type="CDD" id="cd00130">
    <property type="entry name" value="PAS"/>
    <property type="match status" value="1"/>
</dbReference>
<dbReference type="Pfam" id="PF15915">
    <property type="entry name" value="BAT"/>
    <property type="match status" value="1"/>
</dbReference>
<dbReference type="InterPro" id="IPR007050">
    <property type="entry name" value="HTH_bacterioopsin"/>
</dbReference>
<keyword evidence="1" id="KW-0805">Transcription regulation</keyword>
<reference evidence="8" key="1">
    <citation type="submission" date="2016-10" db="EMBL/GenBank/DDBJ databases">
        <authorList>
            <person name="Varghese N."/>
            <person name="Submissions S."/>
        </authorList>
    </citation>
    <scope>NUCLEOTIDE SEQUENCE [LARGE SCALE GENOMIC DNA]</scope>
    <source>
        <strain evidence="8">CGMCC 1.10121</strain>
    </source>
</reference>
<protein>
    <submittedName>
        <fullName evidence="7">PAS domain S-box-containing protein</fullName>
    </submittedName>
</protein>
<dbReference type="InterPro" id="IPR029016">
    <property type="entry name" value="GAF-like_dom_sf"/>
</dbReference>
<feature type="coiled-coil region" evidence="3">
    <location>
        <begin position="211"/>
        <end position="248"/>
    </location>
</feature>
<dbReference type="PANTHER" id="PTHR34236">
    <property type="entry name" value="DIMETHYL SULFOXIDE REDUCTASE TRANSCRIPTIONAL ACTIVATOR"/>
    <property type="match status" value="1"/>
</dbReference>